<dbReference type="EMBL" id="CACRUT010000011">
    <property type="protein sequence ID" value="VYU00584.1"/>
    <property type="molecule type" value="Genomic_DNA"/>
</dbReference>
<protein>
    <recommendedName>
        <fullName evidence="2">MG2 domain protein</fullName>
    </recommendedName>
</protein>
<dbReference type="RefSeq" id="WP_421901312.1">
    <property type="nucleotide sequence ID" value="NZ_CACRUT010000011.1"/>
</dbReference>
<accession>A0A6N3BBY2</accession>
<dbReference type="AlphaFoldDB" id="A0A6N3BBY2"/>
<name>A0A6N3BBY2_9BACT</name>
<evidence type="ECO:0000313" key="1">
    <source>
        <dbReference type="EMBL" id="VYU00584.1"/>
    </source>
</evidence>
<proteinExistence type="predicted"/>
<reference evidence="1" key="1">
    <citation type="submission" date="2019-11" db="EMBL/GenBank/DDBJ databases">
        <authorList>
            <person name="Feng L."/>
        </authorList>
    </citation>
    <scope>NUCLEOTIDE SEQUENCE</scope>
    <source>
        <strain evidence="1">PclaraLFYP37</strain>
    </source>
</reference>
<organism evidence="1">
    <name type="scientific">Paraprevotella clara</name>
    <dbReference type="NCBI Taxonomy" id="454154"/>
    <lineage>
        <taxon>Bacteria</taxon>
        <taxon>Pseudomonadati</taxon>
        <taxon>Bacteroidota</taxon>
        <taxon>Bacteroidia</taxon>
        <taxon>Bacteroidales</taxon>
        <taxon>Prevotellaceae</taxon>
        <taxon>Paraprevotella</taxon>
    </lineage>
</organism>
<gene>
    <name evidence="1" type="ORF">PCLFYP37_01689</name>
</gene>
<dbReference type="Gene3D" id="2.60.40.1930">
    <property type="match status" value="1"/>
</dbReference>
<evidence type="ECO:0008006" key="2">
    <source>
        <dbReference type="Google" id="ProtNLM"/>
    </source>
</evidence>
<sequence length="894" mass="101194">MSKFLLFGLVFTLLRCIPVVGRTVGTLSDLDSLLGCMSRVVSATRHVVQEKVYLHFDNTGYFMGEKMWFTAYVVRADGHRPGVRSRVLYVELLNPGGDVVQRRKLKIDDRGHAHGDFSLDSLYGTGFYEVRAFTRYMANWGGAACFSRVFPVFHAPSTPGAYEPVMDERSYRRRLPDFREPDTLHRSRLNVSFYPEGGRLVSGLRSRVAFQVSDGGGRHVSADGELLDGEGRVVGRGFSDSTGRGVFTVPASCDGLRFRLRDARGRFKEFPLPESSSEGCVLELPPSLDDSLRFSVRGTASYRDRLLGYMLMNYGRVWSCDTFRVGSGYHKSYLRDSLPEGVNQLTVFDGRGRILCERLFFLFPKPSASDTIRVTSETARLTPCGKVRLRLHAVPGSVFSFSAMDGGTVFNGRGPSVKSWMLLSSEVKGYIEDVGYYFESDDSVHRRASDLLMLVQGWRRYDWEELSGYRSRNPEKWHPVEDMLYITGHLRSLKKSLPVDGIPIKVYVYSGGSYTDGEMLTDSAGRYAFSLPDVWGEWNLQLKAGVNKLKSRYLVTVDRRFGPPSRRLSPYECRSLPFLPSYLPLLPDTLEFDTLPLLSLSERLHKLPEVDVKAKRRFTEGARVAWATEKRGQYWADVYYDCDEETERYLDEGKEIPFFKDWFMERVEFADLNNLPFFLGIDVKGALTPVELAVAKDTLVKERGSLSDEEEEAEAVANGGECKDEDYLGRYKGHPIVWILDNVYAGGGGKLAMKVPAGAKTKKNDVSFPVFLDEAKSVYITEDPSASTSYHYPPFAEEVATVFVYSHGASTRRIEKGVRRTYFQGYNVPSTFENPDYSLMPPMEDFRRTLYWNPDVRTDENGEAIIEFYNNSSCREIHISAEGITPDGRCIFNK</sequence>